<dbReference type="EMBL" id="JAMZMM010000080">
    <property type="protein sequence ID" value="MCP2728885.1"/>
    <property type="molecule type" value="Genomic_DNA"/>
</dbReference>
<keyword evidence="3" id="KW-1185">Reference proteome</keyword>
<evidence type="ECO:0000259" key="1">
    <source>
        <dbReference type="Pfam" id="PF26355"/>
    </source>
</evidence>
<dbReference type="RefSeq" id="WP_254011674.1">
    <property type="nucleotide sequence ID" value="NZ_JAMZMM010000080.1"/>
</dbReference>
<dbReference type="AlphaFoldDB" id="A0AAE3GQJ9"/>
<gene>
    <name evidence="2" type="ORF">NJ959_10480</name>
</gene>
<reference evidence="2" key="1">
    <citation type="submission" date="2022-06" db="EMBL/GenBank/DDBJ databases">
        <title>New cyanobacteria of genus Symplocastrum in benthos of Lake Baikal.</title>
        <authorList>
            <person name="Sorokovikova E."/>
            <person name="Tikhonova I."/>
            <person name="Krasnopeev A."/>
            <person name="Evseev P."/>
            <person name="Gladkikh A."/>
            <person name="Belykh O."/>
        </authorList>
    </citation>
    <scope>NUCLEOTIDE SEQUENCE</scope>
    <source>
        <strain evidence="2">BBK-W-15</strain>
    </source>
</reference>
<feature type="domain" description="vWA-MoxR associated protein N-terminal HTH" evidence="1">
    <location>
        <begin position="12"/>
        <end position="88"/>
    </location>
</feature>
<evidence type="ECO:0000313" key="3">
    <source>
        <dbReference type="Proteomes" id="UP001204953"/>
    </source>
</evidence>
<dbReference type="Proteomes" id="UP001204953">
    <property type="component" value="Unassembled WGS sequence"/>
</dbReference>
<comment type="caution">
    <text evidence="2">The sequence shown here is derived from an EMBL/GenBank/DDBJ whole genome shotgun (WGS) entry which is preliminary data.</text>
</comment>
<proteinExistence type="predicted"/>
<sequence length="116" mass="13065">MTSGLPPVASPEEALAIVERTLREEHLNKLQVMVFRQAWEEQSYYAIAKTSGYEVGYVKQTGSHLWQLLSQAFGEKVTKSNLHLVLKRKAKELDNKSSAIRISNNSSPIDEFQCIG</sequence>
<accession>A0AAE3GQJ9</accession>
<name>A0AAE3GQJ9_9CYAN</name>
<protein>
    <recommendedName>
        <fullName evidence="1">vWA-MoxR associated protein N-terminal HTH domain-containing protein</fullName>
    </recommendedName>
</protein>
<evidence type="ECO:0000313" key="2">
    <source>
        <dbReference type="EMBL" id="MCP2728885.1"/>
    </source>
</evidence>
<organism evidence="2 3">
    <name type="scientific">Limnofasciculus baicalensis BBK-W-15</name>
    <dbReference type="NCBI Taxonomy" id="2699891"/>
    <lineage>
        <taxon>Bacteria</taxon>
        <taxon>Bacillati</taxon>
        <taxon>Cyanobacteriota</taxon>
        <taxon>Cyanophyceae</taxon>
        <taxon>Coleofasciculales</taxon>
        <taxon>Coleofasciculaceae</taxon>
        <taxon>Limnofasciculus</taxon>
        <taxon>Limnofasciculus baicalensis</taxon>
    </lineage>
</organism>
<dbReference type="Pfam" id="PF26355">
    <property type="entry name" value="HTH_VMAP-M9"/>
    <property type="match status" value="1"/>
</dbReference>
<dbReference type="InterPro" id="IPR058651">
    <property type="entry name" value="HTH_VMAP-M9"/>
</dbReference>